<proteinExistence type="predicted"/>
<evidence type="ECO:0000259" key="6">
    <source>
        <dbReference type="PROSITE" id="PS50048"/>
    </source>
</evidence>
<dbReference type="Gene3D" id="4.10.240.10">
    <property type="entry name" value="Zn(2)-C6 fungal-type DNA-binding domain"/>
    <property type="match status" value="1"/>
</dbReference>
<dbReference type="SUPFAM" id="SSF57701">
    <property type="entry name" value="Zn2/Cys6 DNA-binding domain"/>
    <property type="match status" value="1"/>
</dbReference>
<keyword evidence="2" id="KW-0805">Transcription regulation</keyword>
<comment type="subcellular location">
    <subcellularLocation>
        <location evidence="1">Nucleus</location>
    </subcellularLocation>
</comment>
<evidence type="ECO:0000313" key="7">
    <source>
        <dbReference type="EMBL" id="RJE23876.1"/>
    </source>
</evidence>
<accession>A0A3A2ZLF2</accession>
<evidence type="ECO:0000256" key="1">
    <source>
        <dbReference type="ARBA" id="ARBA00004123"/>
    </source>
</evidence>
<dbReference type="GO" id="GO:0000976">
    <property type="term" value="F:transcription cis-regulatory region binding"/>
    <property type="evidence" value="ECO:0007669"/>
    <property type="project" value="TreeGrafter"/>
</dbReference>
<evidence type="ECO:0000313" key="8">
    <source>
        <dbReference type="Proteomes" id="UP000266188"/>
    </source>
</evidence>
<evidence type="ECO:0000256" key="4">
    <source>
        <dbReference type="ARBA" id="ARBA00023163"/>
    </source>
</evidence>
<dbReference type="InterPro" id="IPR001138">
    <property type="entry name" value="Zn2Cys6_DnaBD"/>
</dbReference>
<dbReference type="CDD" id="cd00067">
    <property type="entry name" value="GAL4"/>
    <property type="match status" value="1"/>
</dbReference>
<keyword evidence="3" id="KW-0238">DNA-binding</keyword>
<name>A0A3A2ZLF2_9EURO</name>
<keyword evidence="4" id="KW-0804">Transcription</keyword>
<dbReference type="GO" id="GO:0005634">
    <property type="term" value="C:nucleus"/>
    <property type="evidence" value="ECO:0007669"/>
    <property type="project" value="UniProtKB-SubCell"/>
</dbReference>
<reference evidence="8" key="1">
    <citation type="submission" date="2017-02" db="EMBL/GenBank/DDBJ databases">
        <authorList>
            <person name="Tafer H."/>
            <person name="Lopandic K."/>
        </authorList>
    </citation>
    <scope>NUCLEOTIDE SEQUENCE [LARGE SCALE GENOMIC DNA]</scope>
    <source>
        <strain evidence="8">CBS 366.77</strain>
    </source>
</reference>
<dbReference type="EMBL" id="MVGC01000102">
    <property type="protein sequence ID" value="RJE23876.1"/>
    <property type="molecule type" value="Genomic_DNA"/>
</dbReference>
<dbReference type="Pfam" id="PF11951">
    <property type="entry name" value="Fungal_trans_2"/>
    <property type="match status" value="1"/>
</dbReference>
<feature type="domain" description="Zn(2)-C6 fungal-type" evidence="6">
    <location>
        <begin position="7"/>
        <end position="35"/>
    </location>
</feature>
<protein>
    <recommendedName>
        <fullName evidence="6">Zn(2)-C6 fungal-type domain-containing protein</fullName>
    </recommendedName>
</protein>
<dbReference type="SMART" id="SM00066">
    <property type="entry name" value="GAL4"/>
    <property type="match status" value="1"/>
</dbReference>
<comment type="caution">
    <text evidence="7">The sequence shown here is derived from an EMBL/GenBank/DDBJ whole genome shotgun (WGS) entry which is preliminary data.</text>
</comment>
<dbReference type="GO" id="GO:0008270">
    <property type="term" value="F:zinc ion binding"/>
    <property type="evidence" value="ECO:0007669"/>
    <property type="project" value="InterPro"/>
</dbReference>
<dbReference type="Proteomes" id="UP000266188">
    <property type="component" value="Unassembled WGS sequence"/>
</dbReference>
<keyword evidence="5" id="KW-0539">Nucleus</keyword>
<dbReference type="PROSITE" id="PS50048">
    <property type="entry name" value="ZN2_CY6_FUNGAL_2"/>
    <property type="match status" value="1"/>
</dbReference>
<evidence type="ECO:0000256" key="5">
    <source>
        <dbReference type="ARBA" id="ARBA00023242"/>
    </source>
</evidence>
<dbReference type="PANTHER" id="PTHR37534">
    <property type="entry name" value="TRANSCRIPTIONAL ACTIVATOR PROTEIN UGA3"/>
    <property type="match status" value="1"/>
</dbReference>
<keyword evidence="8" id="KW-1185">Reference proteome</keyword>
<dbReference type="OrthoDB" id="3251668at2759"/>
<evidence type="ECO:0000256" key="3">
    <source>
        <dbReference type="ARBA" id="ARBA00023125"/>
    </source>
</evidence>
<dbReference type="Pfam" id="PF00172">
    <property type="entry name" value="Zn_clus"/>
    <property type="match status" value="1"/>
</dbReference>
<sequence length="512" mass="58009">MSTPSRDCQKCRLRRIKCDRSLPTCFKCASRSLECPGYSREIKFVSETGRESQKKPAKPIQLHSSTAKGMNLTETVLKGSFQQLDNDTKALSLFHGLGYQIPMPTGYQEAASSSNHSYLITKPQLLHHFTNFIAAQLVWVDNLQNPWRQYICPLTSKSPCVFHAVLAIAAANLHVKLGSNSPHKSFSLNILREHHQRALDLVTRYLISARLDGEDANARIELQAFREALAATLLLWHLEMHFPSSSLWRLHLRTAQALVYHFRRSSTLLLGSGGCDDFLISEFYCATIWPRLTLNVEIDDMVLNLPATHGTDAFLGFVQLMHRIIFISRATRTGGENNTMNHWSSMDITELEAQANDIRQSVISNQNVKPLTTSSGPSSDIVHVIDAWYYAILLYGYRALKLLNGSDAALQKAQDCLFASLSSISSPLSFAQNQPWPVFIARTECVGDASRQLWVESRLLALINFVCPLDRPRMLEFLKEWWARPRSVSDQTACWMAFREERAKFGKEFVIW</sequence>
<dbReference type="GO" id="GO:0000981">
    <property type="term" value="F:DNA-binding transcription factor activity, RNA polymerase II-specific"/>
    <property type="evidence" value="ECO:0007669"/>
    <property type="project" value="InterPro"/>
</dbReference>
<gene>
    <name evidence="7" type="ORF">PHISCL_03788</name>
</gene>
<organism evidence="7 8">
    <name type="scientific">Aspergillus sclerotialis</name>
    <dbReference type="NCBI Taxonomy" id="2070753"/>
    <lineage>
        <taxon>Eukaryota</taxon>
        <taxon>Fungi</taxon>
        <taxon>Dikarya</taxon>
        <taxon>Ascomycota</taxon>
        <taxon>Pezizomycotina</taxon>
        <taxon>Eurotiomycetes</taxon>
        <taxon>Eurotiomycetidae</taxon>
        <taxon>Eurotiales</taxon>
        <taxon>Aspergillaceae</taxon>
        <taxon>Aspergillus</taxon>
        <taxon>Aspergillus subgen. Polypaecilum</taxon>
    </lineage>
</organism>
<dbReference type="GO" id="GO:0045944">
    <property type="term" value="P:positive regulation of transcription by RNA polymerase II"/>
    <property type="evidence" value="ECO:0007669"/>
    <property type="project" value="TreeGrafter"/>
</dbReference>
<evidence type="ECO:0000256" key="2">
    <source>
        <dbReference type="ARBA" id="ARBA00023015"/>
    </source>
</evidence>
<dbReference type="PANTHER" id="PTHR37534:SF15">
    <property type="entry name" value="ZN(II)2CYS6 TRANSCRIPTION FACTOR (EUROFUNG)"/>
    <property type="match status" value="1"/>
</dbReference>
<dbReference type="InterPro" id="IPR021858">
    <property type="entry name" value="Fun_TF"/>
</dbReference>
<dbReference type="AlphaFoldDB" id="A0A3A2ZLF2"/>
<dbReference type="STRING" id="2070753.A0A3A2ZLF2"/>
<dbReference type="InterPro" id="IPR036864">
    <property type="entry name" value="Zn2-C6_fun-type_DNA-bd_sf"/>
</dbReference>